<feature type="region of interest" description="Disordered" evidence="4">
    <location>
        <begin position="1"/>
        <end position="23"/>
    </location>
</feature>
<protein>
    <submittedName>
        <fullName evidence="6">Bifunctional NAD-glutamate dehydrogenase/NAD(P)-binding domain superfamily/Aminoacid dehydrogenase-like</fullName>
    </submittedName>
</protein>
<comment type="caution">
    <text evidence="6">The sequence shown here is derived from an EMBL/GenBank/DDBJ whole genome shotgun (WGS) entry which is preliminary data.</text>
</comment>
<dbReference type="GeneID" id="94335831"/>
<evidence type="ECO:0000256" key="2">
    <source>
        <dbReference type="ARBA" id="ARBA00023002"/>
    </source>
</evidence>
<dbReference type="GO" id="GO:0004352">
    <property type="term" value="F:glutamate dehydrogenase (NAD+) activity"/>
    <property type="evidence" value="ECO:0007669"/>
    <property type="project" value="TreeGrafter"/>
</dbReference>
<dbReference type="GO" id="GO:0005739">
    <property type="term" value="C:mitochondrion"/>
    <property type="evidence" value="ECO:0007669"/>
    <property type="project" value="TreeGrafter"/>
</dbReference>
<dbReference type="Pfam" id="PF23147">
    <property type="entry name" value="GDH2_N"/>
    <property type="match status" value="1"/>
</dbReference>
<organism evidence="6 7">
    <name type="scientific">Babesia duncani</name>
    <dbReference type="NCBI Taxonomy" id="323732"/>
    <lineage>
        <taxon>Eukaryota</taxon>
        <taxon>Sar</taxon>
        <taxon>Alveolata</taxon>
        <taxon>Apicomplexa</taxon>
        <taxon>Aconoidasida</taxon>
        <taxon>Piroplasmida</taxon>
        <taxon>Babesiidae</taxon>
        <taxon>Babesia</taxon>
    </lineage>
</organism>
<feature type="domain" description="Glutamate/phenylalanine/leucine/valine/L-tryptophan dehydrogenase C-terminal" evidence="5">
    <location>
        <begin position="657"/>
        <end position="926"/>
    </location>
</feature>
<dbReference type="AlphaFoldDB" id="A0AAD9PK34"/>
<dbReference type="InterPro" id="IPR046346">
    <property type="entry name" value="Aminoacid_DH-like_N_sf"/>
</dbReference>
<dbReference type="SUPFAM" id="SSF53223">
    <property type="entry name" value="Aminoacid dehydrogenase-like, N-terminal domain"/>
    <property type="match status" value="1"/>
</dbReference>
<dbReference type="Proteomes" id="UP001214638">
    <property type="component" value="Unassembled WGS sequence"/>
</dbReference>
<keyword evidence="3" id="KW-0520">NAD</keyword>
<reference evidence="6" key="1">
    <citation type="journal article" date="2023" name="Nat. Microbiol.">
        <title>Babesia duncani multi-omics identifies virulence factors and drug targets.</title>
        <authorList>
            <person name="Singh P."/>
            <person name="Lonardi S."/>
            <person name="Liang Q."/>
            <person name="Vydyam P."/>
            <person name="Khabirova E."/>
            <person name="Fang T."/>
            <person name="Gihaz S."/>
            <person name="Thekkiniath J."/>
            <person name="Munshi M."/>
            <person name="Abel S."/>
            <person name="Ciampossin L."/>
            <person name="Batugedara G."/>
            <person name="Gupta M."/>
            <person name="Lu X.M."/>
            <person name="Lenz T."/>
            <person name="Chakravarty S."/>
            <person name="Cornillot E."/>
            <person name="Hu Y."/>
            <person name="Ma W."/>
            <person name="Gonzalez L.M."/>
            <person name="Sanchez S."/>
            <person name="Estrada K."/>
            <person name="Sanchez-Flores A."/>
            <person name="Montero E."/>
            <person name="Harb O.S."/>
            <person name="Le Roch K.G."/>
            <person name="Mamoun C.B."/>
        </authorList>
    </citation>
    <scope>NUCLEOTIDE SEQUENCE</scope>
    <source>
        <strain evidence="6">WA1</strain>
    </source>
</reference>
<dbReference type="InterPro" id="IPR055480">
    <property type="entry name" value="NAD-GDH_N"/>
</dbReference>
<sequence length="1028" mass="117746">MTFSTHGRSSQTADDGLSVMSDSDHANQPLSERYWEQFNAVHKIVSDLGTFSEDKINQIMDQYYNTLGLNEYYFQTSTPPEIAHNMVSVMAAKILHEKSGSDYFPVIERYGEDKAFIILRTSLLNRKSSQNYMVERDIEARYFRLEESSKTLWRMQCFRSTHSIFDEPDNVFERLRTYFFQKPVFDCEHPNPKELDLSKLLDRDFYENKKHTITEQIYYRLNKQVVESETGIGIATNLEPRDGNVYRLDIAFKREYMHSDFYSRMGDIITLYGWYSKSKYFDPLSNGVCIFTAFLTTLPESQLSNPETPLDVRAKNLLNAIKLSLILPNNNYLSLVMDRKLEVHEAVYAYCVSRFIEHFSGSIGPHVALIEKFASREQISPSELYEIRSKLKIPPYMPDQIFRACSRNVTLIKRCYQDFRKLHDPELNPNGPNENIEKDTIAADIKSLENREHIDILSFFIKFNNFILRTNFFLPDKLSISFRFDPSYLSATDYLQRPYSVVQILGPHFIGFHIRFGEIARGGIRIVQSYSQEAFTRNKLQVFDEAYNLSYTQSLKNKDIPEDGAKGVILLDMAQKKEVVANYTRSSFISFVDGLLDLMLPSKYIVDRLQQEEMYFLGPDENTGAGGLMDFASMYAKTRGCPHWRAFTTGKEPEMGGIPHDLYGMTTSSIEAFIQELLKKFGLEERNVTRFLTGGPDGDLGSNALLVSNTKTLTMIDKSGVLHDPQGLNIDELRRLANLRLKGQLTCCMMYDQKLLSPNGFMVSEDAVNISLPDGTLVKRGAQFRDEFHLGGASADLFNPCGGRPSSITTYNVNKLFFDNGKCVFKFVVEGANVYITQDARRFLESKGVILFKDASTNKGGVTSSSLEVLAALVLDDATFCKHFTRRPDGTIPEFRRKYIEETIEIIKENARLEFHALWDEGQRTGKPRCDLTDVLSSKILNLKKSIMASDSLFSDDYLVKVVLECAVPKSLQALISLQDIQKRLPQNYLRAFFASHVASKFYYTQHFSDDTSVFSFYDYINTLKCQT</sequence>
<dbReference type="SUPFAM" id="SSF51735">
    <property type="entry name" value="NAD(P)-binding Rossmann-fold domains"/>
    <property type="match status" value="1"/>
</dbReference>
<dbReference type="Gene3D" id="3.40.50.720">
    <property type="entry name" value="NAD(P)-binding Rossmann-like Domain"/>
    <property type="match status" value="1"/>
</dbReference>
<proteinExistence type="inferred from homology"/>
<evidence type="ECO:0000259" key="5">
    <source>
        <dbReference type="SMART" id="SM00839"/>
    </source>
</evidence>
<dbReference type="InterPro" id="IPR036291">
    <property type="entry name" value="NAD(P)-bd_dom_sf"/>
</dbReference>
<feature type="compositionally biased region" description="Polar residues" evidence="4">
    <location>
        <begin position="1"/>
        <end position="13"/>
    </location>
</feature>
<evidence type="ECO:0000313" key="7">
    <source>
        <dbReference type="Proteomes" id="UP001214638"/>
    </source>
</evidence>
<keyword evidence="7" id="KW-1185">Reference proteome</keyword>
<dbReference type="EMBL" id="JALLKP010000002">
    <property type="protein sequence ID" value="KAK2196291.1"/>
    <property type="molecule type" value="Genomic_DNA"/>
</dbReference>
<dbReference type="GO" id="GO:0006538">
    <property type="term" value="P:L-glutamate catabolic process"/>
    <property type="evidence" value="ECO:0007669"/>
    <property type="project" value="TreeGrafter"/>
</dbReference>
<evidence type="ECO:0000256" key="4">
    <source>
        <dbReference type="SAM" id="MobiDB-lite"/>
    </source>
</evidence>
<dbReference type="InterPro" id="IPR056365">
    <property type="entry name" value="NAD-GDH_2nd"/>
</dbReference>
<dbReference type="KEGG" id="bdw:94335831"/>
<evidence type="ECO:0000313" key="6">
    <source>
        <dbReference type="EMBL" id="KAK2196291.1"/>
    </source>
</evidence>
<dbReference type="InterPro" id="IPR006096">
    <property type="entry name" value="Glu/Leu/Phe/Val/Trp_DH_C"/>
</dbReference>
<name>A0AAD9PK34_9APIC</name>
<dbReference type="SMART" id="SM00839">
    <property type="entry name" value="ELFV_dehydrog"/>
    <property type="match status" value="1"/>
</dbReference>
<dbReference type="RefSeq" id="XP_067803133.1">
    <property type="nucleotide sequence ID" value="XM_067946569.1"/>
</dbReference>
<gene>
    <name evidence="6" type="ORF">BdWA1_001533</name>
</gene>
<dbReference type="PANTHER" id="PTHR11606:SF24">
    <property type="entry name" value="NAD-SPECIFIC GLUTAMATE DEHYDROGENASE"/>
    <property type="match status" value="1"/>
</dbReference>
<evidence type="ECO:0000256" key="3">
    <source>
        <dbReference type="ARBA" id="ARBA00023027"/>
    </source>
</evidence>
<dbReference type="PANTHER" id="PTHR11606">
    <property type="entry name" value="GLUTAMATE DEHYDROGENASE"/>
    <property type="match status" value="1"/>
</dbReference>
<comment type="similarity">
    <text evidence="1">Belongs to the Glu/Leu/Phe/Val dehydrogenases family.</text>
</comment>
<dbReference type="Pfam" id="PF00208">
    <property type="entry name" value="ELFV_dehydrog"/>
    <property type="match status" value="1"/>
</dbReference>
<accession>A0AAD9PK34</accession>
<keyword evidence="2" id="KW-0560">Oxidoreductase</keyword>
<dbReference type="Pfam" id="PF23152">
    <property type="entry name" value="GDH_2nd"/>
    <property type="match status" value="1"/>
</dbReference>
<evidence type="ECO:0000256" key="1">
    <source>
        <dbReference type="ARBA" id="ARBA00006382"/>
    </source>
</evidence>